<dbReference type="InterPro" id="IPR011990">
    <property type="entry name" value="TPR-like_helical_dom_sf"/>
</dbReference>
<feature type="chain" id="PRO_5043778282" evidence="1">
    <location>
        <begin position="19"/>
        <end position="1001"/>
    </location>
</feature>
<reference evidence="3" key="1">
    <citation type="submission" date="2023-08" db="EMBL/GenBank/DDBJ databases">
        <title>Mucin Metabolism Genes Underlie the Key Renovations of Bacteroides xylanisolvens Genomes in Captive Great Apes.</title>
        <authorList>
            <person name="Nishida A.H."/>
        </authorList>
    </citation>
    <scope>NUCLEOTIDE SEQUENCE</scope>
    <source>
        <strain evidence="3">P13.H9</strain>
    </source>
</reference>
<dbReference type="InterPro" id="IPR024983">
    <property type="entry name" value="CHAT_dom"/>
</dbReference>
<protein>
    <submittedName>
        <fullName evidence="3">CHAT domain-containing protein</fullName>
    </submittedName>
</protein>
<organism evidence="3 4">
    <name type="scientific">Bacteroides xylanisolvens</name>
    <dbReference type="NCBI Taxonomy" id="371601"/>
    <lineage>
        <taxon>Bacteria</taxon>
        <taxon>Pseudomonadati</taxon>
        <taxon>Bacteroidota</taxon>
        <taxon>Bacteroidia</taxon>
        <taxon>Bacteroidales</taxon>
        <taxon>Bacteroidaceae</taxon>
        <taxon>Bacteroides</taxon>
    </lineage>
</organism>
<evidence type="ECO:0000256" key="1">
    <source>
        <dbReference type="SAM" id="SignalP"/>
    </source>
</evidence>
<dbReference type="RefSeq" id="WP_225451196.1">
    <property type="nucleotide sequence ID" value="NZ_JAIWXB010000037.1"/>
</dbReference>
<dbReference type="Gene3D" id="1.25.40.10">
    <property type="entry name" value="Tetratricopeptide repeat domain"/>
    <property type="match status" value="2"/>
</dbReference>
<dbReference type="InterPro" id="IPR019734">
    <property type="entry name" value="TPR_rpt"/>
</dbReference>
<keyword evidence="1" id="KW-0732">Signal</keyword>
<dbReference type="PANTHER" id="PTHR10098">
    <property type="entry name" value="RAPSYN-RELATED"/>
    <property type="match status" value="1"/>
</dbReference>
<evidence type="ECO:0000313" key="3">
    <source>
        <dbReference type="EMBL" id="MCA4706188.1"/>
    </source>
</evidence>
<evidence type="ECO:0000313" key="4">
    <source>
        <dbReference type="Proteomes" id="UP001198461"/>
    </source>
</evidence>
<comment type="caution">
    <text evidence="3">The sequence shown here is derived from an EMBL/GenBank/DDBJ whole genome shotgun (WGS) entry which is preliminary data.</text>
</comment>
<dbReference type="Pfam" id="PF12770">
    <property type="entry name" value="CHAT"/>
    <property type="match status" value="1"/>
</dbReference>
<dbReference type="Proteomes" id="UP001198461">
    <property type="component" value="Unassembled WGS sequence"/>
</dbReference>
<gene>
    <name evidence="3" type="ORF">LD004_21525</name>
</gene>
<dbReference type="SMART" id="SM00028">
    <property type="entry name" value="TPR"/>
    <property type="match status" value="2"/>
</dbReference>
<dbReference type="EMBL" id="JAIWYE010000037">
    <property type="protein sequence ID" value="MCA4706188.1"/>
    <property type="molecule type" value="Genomic_DNA"/>
</dbReference>
<dbReference type="PANTHER" id="PTHR10098:SF112">
    <property type="entry name" value="SLR0380 PROTEIN"/>
    <property type="match status" value="1"/>
</dbReference>
<feature type="domain" description="CHAT" evidence="2">
    <location>
        <begin position="662"/>
        <end position="996"/>
    </location>
</feature>
<dbReference type="AlphaFoldDB" id="A0AAW4T7H5"/>
<proteinExistence type="predicted"/>
<accession>A0AAW4T7H5</accession>
<evidence type="ECO:0000259" key="2">
    <source>
        <dbReference type="Pfam" id="PF12770"/>
    </source>
</evidence>
<feature type="signal peptide" evidence="1">
    <location>
        <begin position="1"/>
        <end position="18"/>
    </location>
</feature>
<dbReference type="SUPFAM" id="SSF48452">
    <property type="entry name" value="TPR-like"/>
    <property type="match status" value="1"/>
</dbReference>
<sequence length="1001" mass="113320">MKKIVFAFILTICSSVTAIGQDTQQPRYLSICQQAEKVYNAEGAGKAVKFLADNQNYFDENNALEVFFWYYLSATYAQFGNLYKQSLPLLEKSVAMIDNEGASFYTRNNAQFLRVYYWLGVAQVYNGYDKSIATKSLEKAKLVYETARLQDTEVYQAILNDLKYIGTSLDKELMIGLQYAFTGQNEEVISYFKEFMAKLNMDIEQHRVYHAQAVQMIGNALVNLGEVQQAQLIYIDEVKYLESVGLTGIESYRCICDALSVVYNQLHSYNEAYKWGMKAKAAFEKAQVYNYPYIRCLANLALSMSNMGQSVWAKILIDVVMENIDKGAGLDNNVTTLISSSSQVSSDSIRTQYDLNINKTSMVALLSNAAMIYESVGCLPDAISAIKRAVDASKKHDIKAFYPLNNLAYFYLKDSQYENAEKYFKEAESYATTNYEKNEVGMNLALAQLLSSSPEATATAERYSNQINHCINNDFLLLTKEERDFYWKHYRYYLPIFNMMMAEDTTKLGCIYNNVIQTKGMLLRTYIEIQDAIQSSSDSTMREKYQHLQELRSELNTNADTNKALILRDSIETLDRELTTKLKLKKHQTRWEDIRNALSDNEVAIEFTNILQLSKADSIQNITSEPRYCALILKNSYDKPHLIELCTEEKFEAVPDTSYYTSSKLYQLFWAPLSQEIGSASVVYYSPDRYMSSVAFENILSSEGKSISYDKQIVRVSSTSELVLDKTRKNGSDYVLIGGINYAMDKNDYVAQNTQIRRTRSYGSTNSRGSLDDISIATFDEVNNISAMLKEKGIKATLLTKSQANETSFKALSGKGMGVLHIATHGFYWSDENEEESSIQDHIRQASVPIMEQTGVLRSGLLLAGSKLTLDNEKLPEGIDDGILTGAEIENMDLSSVDLVVLSACQTGLGQVEPIEGVYGLQRAFKKAGVKSILMTLWKVDDDATQLFMTEFYRDYLKNNSKQHALKAAQKYLKNLTSDEGEHVYSDPYYWAGFVLLDALN</sequence>
<name>A0AAW4T7H5_9BACE</name>